<dbReference type="PROSITE" id="PS51787">
    <property type="entry name" value="LON_N"/>
    <property type="match status" value="1"/>
</dbReference>
<name>A0ABS6BFI7_9SPHN</name>
<dbReference type="PANTHER" id="PTHR46732:SF8">
    <property type="entry name" value="ATP-DEPENDENT PROTEASE LA (LON) DOMAIN PROTEIN"/>
    <property type="match status" value="1"/>
</dbReference>
<organism evidence="2 3">
    <name type="scientific">Sphingomonas quercus</name>
    <dbReference type="NCBI Taxonomy" id="2842451"/>
    <lineage>
        <taxon>Bacteria</taxon>
        <taxon>Pseudomonadati</taxon>
        <taxon>Pseudomonadota</taxon>
        <taxon>Alphaproteobacteria</taxon>
        <taxon>Sphingomonadales</taxon>
        <taxon>Sphingomonadaceae</taxon>
        <taxon>Sphingomonas</taxon>
    </lineage>
</organism>
<dbReference type="PANTHER" id="PTHR46732">
    <property type="entry name" value="ATP-DEPENDENT PROTEASE LA (LON) DOMAIN PROTEIN"/>
    <property type="match status" value="1"/>
</dbReference>
<reference evidence="2 3" key="1">
    <citation type="submission" date="2021-06" db="EMBL/GenBank/DDBJ databases">
        <title>Sphingomonas sp. XMGL2, whole genome shotgun sequencing project.</title>
        <authorList>
            <person name="Zhao G."/>
            <person name="Shen L."/>
        </authorList>
    </citation>
    <scope>NUCLEOTIDE SEQUENCE [LARGE SCALE GENOMIC DNA]</scope>
    <source>
        <strain evidence="2 3">XMGL2</strain>
    </source>
</reference>
<dbReference type="Proteomes" id="UP000776276">
    <property type="component" value="Unassembled WGS sequence"/>
</dbReference>
<gene>
    <name evidence="2" type="ORF">KOF26_03665</name>
</gene>
<comment type="caution">
    <text evidence="2">The sequence shown here is derived from an EMBL/GenBank/DDBJ whole genome shotgun (WGS) entry which is preliminary data.</text>
</comment>
<evidence type="ECO:0000313" key="3">
    <source>
        <dbReference type="Proteomes" id="UP000776276"/>
    </source>
</evidence>
<dbReference type="SMART" id="SM00464">
    <property type="entry name" value="LON"/>
    <property type="match status" value="1"/>
</dbReference>
<feature type="domain" description="Lon N-terminal" evidence="1">
    <location>
        <begin position="7"/>
        <end position="195"/>
    </location>
</feature>
<dbReference type="RefSeq" id="WP_216320341.1">
    <property type="nucleotide sequence ID" value="NZ_JAHKRT010000002.1"/>
</dbReference>
<proteinExistence type="predicted"/>
<sequence length="205" mass="22882">MAAGARLSIFPLAGAILFPRGTLPLHIFEPRYRAMISDALIRDRRIGMVQPRDDHLVPALYDIGCVGRIVHVEAMEDGRYNIVLEGLSRFRILRELDTATAFRQVEAELAVFCEDEPAPLPFAVRAEVEREARRFADARGYAVDWDEVGRIDDESLINGVAQIAPFDVVTRQALLEAPGLPERAELLVQFLQFYRLSGAGAPPLQ</sequence>
<evidence type="ECO:0000313" key="2">
    <source>
        <dbReference type="EMBL" id="MBU3076954.1"/>
    </source>
</evidence>
<dbReference type="Pfam" id="PF02190">
    <property type="entry name" value="LON_substr_bdg"/>
    <property type="match status" value="1"/>
</dbReference>
<dbReference type="InterPro" id="IPR003111">
    <property type="entry name" value="Lon_prtase_N"/>
</dbReference>
<dbReference type="EMBL" id="JAHKRT010000002">
    <property type="protein sequence ID" value="MBU3076954.1"/>
    <property type="molecule type" value="Genomic_DNA"/>
</dbReference>
<protein>
    <submittedName>
        <fullName evidence="2">LON peptidase substrate-binding domain-containing protein</fullName>
    </submittedName>
</protein>
<keyword evidence="3" id="KW-1185">Reference proteome</keyword>
<evidence type="ECO:0000259" key="1">
    <source>
        <dbReference type="PROSITE" id="PS51787"/>
    </source>
</evidence>
<accession>A0ABS6BFI7</accession>